<dbReference type="Proteomes" id="UP000680679">
    <property type="component" value="Chromosome"/>
</dbReference>
<sequence>MARCAIRRPRSPGWWRVSPETGETFQLDVRRLEPPEPLERILDTLADMPRDARLRVVHRREPFPLYDLLRRLGYQWHTEGADEYFEILIRS</sequence>
<evidence type="ECO:0000313" key="2">
    <source>
        <dbReference type="EMBL" id="BCU06060.1"/>
    </source>
</evidence>
<proteinExistence type="predicted"/>
<name>A0ABM7QJW2_9GAMM</name>
<dbReference type="Pfam" id="PF10006">
    <property type="entry name" value="DUF2249"/>
    <property type="match status" value="1"/>
</dbReference>
<feature type="domain" description="DUF2249" evidence="1">
    <location>
        <begin position="27"/>
        <end position="90"/>
    </location>
</feature>
<evidence type="ECO:0000313" key="3">
    <source>
        <dbReference type="Proteomes" id="UP000680679"/>
    </source>
</evidence>
<evidence type="ECO:0000259" key="1">
    <source>
        <dbReference type="Pfam" id="PF10006"/>
    </source>
</evidence>
<dbReference type="InterPro" id="IPR018720">
    <property type="entry name" value="DUF2249"/>
</dbReference>
<dbReference type="EMBL" id="AP024563">
    <property type="protein sequence ID" value="BCU06060.1"/>
    <property type="molecule type" value="Genomic_DNA"/>
</dbReference>
<gene>
    <name evidence="2" type="ORF">Atep_07370</name>
</gene>
<protein>
    <recommendedName>
        <fullName evidence="1">DUF2249 domain-containing protein</fullName>
    </recommendedName>
</protein>
<dbReference type="SUPFAM" id="SSF64307">
    <property type="entry name" value="SirA-like"/>
    <property type="match status" value="1"/>
</dbReference>
<keyword evidence="3" id="KW-1185">Reference proteome</keyword>
<dbReference type="InterPro" id="IPR036868">
    <property type="entry name" value="TusA-like_sf"/>
</dbReference>
<reference evidence="2 3" key="1">
    <citation type="submission" date="2021-04" db="EMBL/GenBank/DDBJ databases">
        <title>Complete genome sequencing of Allochromatium tepidum strain NZ.</title>
        <authorList>
            <person name="Tsukatani Y."/>
            <person name="Mori H."/>
        </authorList>
    </citation>
    <scope>NUCLEOTIDE SEQUENCE [LARGE SCALE GENOMIC DNA]</scope>
    <source>
        <strain evidence="2 3">NZ</strain>
    </source>
</reference>
<organism evidence="2 3">
    <name type="scientific">Allochromatium tepidum</name>
    <dbReference type="NCBI Taxonomy" id="553982"/>
    <lineage>
        <taxon>Bacteria</taxon>
        <taxon>Pseudomonadati</taxon>
        <taxon>Pseudomonadota</taxon>
        <taxon>Gammaproteobacteria</taxon>
        <taxon>Chromatiales</taxon>
        <taxon>Chromatiaceae</taxon>
        <taxon>Allochromatium</taxon>
    </lineage>
</organism>
<accession>A0ABM7QJW2</accession>